<name>A0A0N4UDW4_DRAME</name>
<evidence type="ECO:0000256" key="1">
    <source>
        <dbReference type="SAM" id="MobiDB-lite"/>
    </source>
</evidence>
<gene>
    <name evidence="2" type="ORF">DME_LOCUS9281</name>
</gene>
<proteinExistence type="predicted"/>
<reference evidence="2 4" key="2">
    <citation type="submission" date="2018-11" db="EMBL/GenBank/DDBJ databases">
        <authorList>
            <consortium name="Pathogen Informatics"/>
        </authorList>
    </citation>
    <scope>NUCLEOTIDE SEQUENCE [LARGE SCALE GENOMIC DNA]</scope>
</reference>
<dbReference type="WBParaSite" id="DME_0000554001-mRNA-1">
    <property type="protein sequence ID" value="DME_0000554001-mRNA-1"/>
    <property type="gene ID" value="DME_0000554001"/>
</dbReference>
<evidence type="ECO:0000313" key="3">
    <source>
        <dbReference type="Proteomes" id="UP000038040"/>
    </source>
</evidence>
<feature type="region of interest" description="Disordered" evidence="1">
    <location>
        <begin position="75"/>
        <end position="107"/>
    </location>
</feature>
<keyword evidence="4" id="KW-1185">Reference proteome</keyword>
<organism evidence="3 5">
    <name type="scientific">Dracunculus medinensis</name>
    <name type="common">Guinea worm</name>
    <dbReference type="NCBI Taxonomy" id="318479"/>
    <lineage>
        <taxon>Eukaryota</taxon>
        <taxon>Metazoa</taxon>
        <taxon>Ecdysozoa</taxon>
        <taxon>Nematoda</taxon>
        <taxon>Chromadorea</taxon>
        <taxon>Rhabditida</taxon>
        <taxon>Spirurina</taxon>
        <taxon>Dracunculoidea</taxon>
        <taxon>Dracunculidae</taxon>
        <taxon>Dracunculus</taxon>
    </lineage>
</organism>
<dbReference type="STRING" id="318479.A0A0N4UDW4"/>
<sequence>MFHVPCSEKDLTAGFVCTMSASIMVVIRDEDEYKTGLAPGEPIQPCSNGYPCPLPSALPSYLHIFAPIPHPDPIPLSPPSYPPPPPPPPSNPPSPTPNQVPIAPQLPPPVLIAPSSPLLSSSPLPSPPSSPSMNAQRMPCSEIATLNTEICTQCCRLASRYHGVRKEDIYGILTDSSAIIGYKTENINISSKNNFTEFKGERTKKSCASASSPCPTTKCMCCAPNYPHFSPPQPIPIASLQPNLYVPFHPGTIPSPQLPSNMFFPQINPQLTSNKRLPLSPIINQNILSHNLKPQPKEYINPPQHHMLPIRGPYILPNTVVSHRPVAGMSISP</sequence>
<protein>
    <submittedName>
        <fullName evidence="5">Vegetative cell wall protein gp1-like</fullName>
    </submittedName>
</protein>
<evidence type="ECO:0000313" key="4">
    <source>
        <dbReference type="Proteomes" id="UP000274756"/>
    </source>
</evidence>
<dbReference type="Proteomes" id="UP000038040">
    <property type="component" value="Unplaced"/>
</dbReference>
<feature type="region of interest" description="Disordered" evidence="1">
    <location>
        <begin position="117"/>
        <end position="136"/>
    </location>
</feature>
<evidence type="ECO:0000313" key="5">
    <source>
        <dbReference type="WBParaSite" id="DME_0000554001-mRNA-1"/>
    </source>
</evidence>
<dbReference type="AlphaFoldDB" id="A0A0N4UDW4"/>
<accession>A0A0N4UDW4</accession>
<evidence type="ECO:0000313" key="2">
    <source>
        <dbReference type="EMBL" id="VDN59308.1"/>
    </source>
</evidence>
<reference evidence="5" key="1">
    <citation type="submission" date="2017-02" db="UniProtKB">
        <authorList>
            <consortium name="WormBaseParasite"/>
        </authorList>
    </citation>
    <scope>IDENTIFICATION</scope>
</reference>
<dbReference type="EMBL" id="UYYG01001179">
    <property type="protein sequence ID" value="VDN59308.1"/>
    <property type="molecule type" value="Genomic_DNA"/>
</dbReference>
<dbReference type="Proteomes" id="UP000274756">
    <property type="component" value="Unassembled WGS sequence"/>
</dbReference>